<dbReference type="Pfam" id="PF14300">
    <property type="entry name" value="DMP19"/>
    <property type="match status" value="1"/>
</dbReference>
<evidence type="ECO:0000313" key="3">
    <source>
        <dbReference type="Proteomes" id="UP000070226"/>
    </source>
</evidence>
<protein>
    <recommendedName>
        <fullName evidence="1">DNA mimic protein DMP19 C-terminal domain-containing protein</fullName>
    </recommendedName>
</protein>
<proteinExistence type="predicted"/>
<dbReference type="Proteomes" id="UP000070226">
    <property type="component" value="Unassembled WGS sequence"/>
</dbReference>
<name>A0A133S7A3_9FIRM</name>
<dbReference type="Gene3D" id="1.20.1420.60">
    <property type="match status" value="1"/>
</dbReference>
<organism evidence="2">
    <name type="scientific">Veillonella atypica</name>
    <dbReference type="NCBI Taxonomy" id="39777"/>
    <lineage>
        <taxon>Bacteria</taxon>
        <taxon>Bacillati</taxon>
        <taxon>Bacillota</taxon>
        <taxon>Negativicutes</taxon>
        <taxon>Veillonellales</taxon>
        <taxon>Veillonellaceae</taxon>
        <taxon>Veillonella</taxon>
    </lineage>
</organism>
<comment type="caution">
    <text evidence="2">The sequence shown here is derived from an EMBL/GenBank/DDBJ whole genome shotgun (WGS) entry which is preliminary data.</text>
</comment>
<evidence type="ECO:0000259" key="1">
    <source>
        <dbReference type="Pfam" id="PF14300"/>
    </source>
</evidence>
<gene>
    <name evidence="2" type="ORF">HMPREF3233_00155</name>
</gene>
<dbReference type="PATRIC" id="fig|39777.7.peg.148"/>
<accession>A0A133S7A3</accession>
<dbReference type="STRING" id="39777.B7L28_03505"/>
<feature type="domain" description="DNA mimic protein DMP19 C-terminal" evidence="1">
    <location>
        <begin position="221"/>
        <end position="320"/>
    </location>
</feature>
<dbReference type="InterPro" id="IPR025402">
    <property type="entry name" value="DMP19_C"/>
</dbReference>
<reference evidence="2 3" key="1">
    <citation type="submission" date="2016-01" db="EMBL/GenBank/DDBJ databases">
        <authorList>
            <person name="Oliw E.H."/>
        </authorList>
    </citation>
    <scope>NUCLEOTIDE SEQUENCE [LARGE SCALE GENOMIC DNA]</scope>
    <source>
        <strain evidence="2 3">CMW7756B</strain>
    </source>
</reference>
<dbReference type="EMBL" id="LRQT01000003">
    <property type="protein sequence ID" value="KXA65543.1"/>
    <property type="molecule type" value="Genomic_DNA"/>
</dbReference>
<dbReference type="AlphaFoldDB" id="A0A133S7A3"/>
<evidence type="ECO:0000313" key="2">
    <source>
        <dbReference type="EMBL" id="KXA65543.1"/>
    </source>
</evidence>
<sequence length="348" mass="40467">MIGCDIMGLTVEQFNAFSDAEQLQTIKELNNSGNVETVINILTDVGIENLSVPLLGELGRAYNNNSNEKEAIKVLESIDEEYRDAVWYYRCAYAYGALVLDNSDGYTSNTMQQMLRLVDKGVRLAIEANLDDIKSYCFEVIDMCYLKMDFETCESEYPDLCAAYNEYVAEKKKKRKGVPRHRTITVEEIMATDDVWTINEPMYWTINIYGSYDDYIESAKSFTVEQRYLNAISWYFAEVNNGGHHQFFYNSTGIVWEDALAGLRLFKMDELADNLQTVIEYFGGSVPFDREERWTILKDWENEDELFDFLDKKDDVVYEYDGIYEDTFVHAHPELFVFDGTYKVPEYM</sequence>